<keyword evidence="9" id="KW-0732">Signal</keyword>
<evidence type="ECO:0000256" key="7">
    <source>
        <dbReference type="RuleBase" id="RU000477"/>
    </source>
</evidence>
<dbReference type="InterPro" id="IPR023271">
    <property type="entry name" value="Aquaporin-like"/>
</dbReference>
<evidence type="ECO:0000256" key="1">
    <source>
        <dbReference type="ARBA" id="ARBA00004127"/>
    </source>
</evidence>
<dbReference type="InterPro" id="IPR022357">
    <property type="entry name" value="MIP_CS"/>
</dbReference>
<dbReference type="GO" id="GO:0015250">
    <property type="term" value="F:water channel activity"/>
    <property type="evidence" value="ECO:0007669"/>
    <property type="project" value="TreeGrafter"/>
</dbReference>
<dbReference type="GO" id="GO:0012505">
    <property type="term" value="C:endomembrane system"/>
    <property type="evidence" value="ECO:0007669"/>
    <property type="project" value="UniProtKB-SubCell"/>
</dbReference>
<dbReference type="GO" id="GO:0005737">
    <property type="term" value="C:cytoplasm"/>
    <property type="evidence" value="ECO:0007669"/>
    <property type="project" value="UniProtKB-ARBA"/>
</dbReference>
<feature type="transmembrane region" description="Helical" evidence="8">
    <location>
        <begin position="198"/>
        <end position="221"/>
    </location>
</feature>
<comment type="caution">
    <text evidence="10">The sequence shown here is derived from an EMBL/GenBank/DDBJ whole genome shotgun (WGS) entry which is preliminary data.</text>
</comment>
<gene>
    <name evidence="10" type="ORF">QTG54_004592</name>
</gene>
<comment type="similarity">
    <text evidence="7">Belongs to the MIP/aquaporin (TC 1.A.8) family.</text>
</comment>
<keyword evidence="4" id="KW-0677">Repeat</keyword>
<accession>A0AAD9DF35</accession>
<proteinExistence type="inferred from homology"/>
<dbReference type="Pfam" id="PF00230">
    <property type="entry name" value="MIP"/>
    <property type="match status" value="1"/>
</dbReference>
<evidence type="ECO:0000256" key="9">
    <source>
        <dbReference type="SAM" id="SignalP"/>
    </source>
</evidence>
<keyword evidence="3 7" id="KW-0812">Transmembrane</keyword>
<keyword evidence="5 8" id="KW-1133">Transmembrane helix</keyword>
<dbReference type="Proteomes" id="UP001224775">
    <property type="component" value="Unassembled WGS sequence"/>
</dbReference>
<dbReference type="GO" id="GO:0019755">
    <property type="term" value="P:one-carbon compound transport"/>
    <property type="evidence" value="ECO:0007669"/>
    <property type="project" value="UniProtKB-ARBA"/>
</dbReference>
<feature type="chain" id="PRO_5042267730" description="Aquaporin" evidence="9">
    <location>
        <begin position="19"/>
        <end position="281"/>
    </location>
</feature>
<evidence type="ECO:0000256" key="8">
    <source>
        <dbReference type="SAM" id="Phobius"/>
    </source>
</evidence>
<evidence type="ECO:0000313" key="10">
    <source>
        <dbReference type="EMBL" id="KAK1745301.1"/>
    </source>
</evidence>
<dbReference type="PROSITE" id="PS00221">
    <property type="entry name" value="MIP"/>
    <property type="match status" value="1"/>
</dbReference>
<dbReference type="SUPFAM" id="SSF81338">
    <property type="entry name" value="Aquaporin-like"/>
    <property type="match status" value="1"/>
</dbReference>
<dbReference type="InterPro" id="IPR000425">
    <property type="entry name" value="MIP"/>
</dbReference>
<evidence type="ECO:0000313" key="11">
    <source>
        <dbReference type="Proteomes" id="UP001224775"/>
    </source>
</evidence>
<feature type="transmembrane region" description="Helical" evidence="8">
    <location>
        <begin position="161"/>
        <end position="178"/>
    </location>
</feature>
<keyword evidence="6 8" id="KW-0472">Membrane</keyword>
<evidence type="ECO:0000256" key="4">
    <source>
        <dbReference type="ARBA" id="ARBA00022737"/>
    </source>
</evidence>
<dbReference type="AlphaFoldDB" id="A0AAD9DF35"/>
<protein>
    <recommendedName>
        <fullName evidence="12">Aquaporin</fullName>
    </recommendedName>
</protein>
<keyword evidence="11" id="KW-1185">Reference proteome</keyword>
<evidence type="ECO:0008006" key="12">
    <source>
        <dbReference type="Google" id="ProtNLM"/>
    </source>
</evidence>
<keyword evidence="2 7" id="KW-0813">Transport</keyword>
<name>A0AAD9DF35_9STRA</name>
<reference evidence="10" key="1">
    <citation type="submission" date="2023-06" db="EMBL/GenBank/DDBJ databases">
        <title>Survivors Of The Sea: Transcriptome response of Skeletonema marinoi to long-term dormancy.</title>
        <authorList>
            <person name="Pinder M.I.M."/>
            <person name="Kourtchenko O."/>
            <person name="Robertson E.K."/>
            <person name="Larsson T."/>
            <person name="Maumus F."/>
            <person name="Osuna-Cruz C.M."/>
            <person name="Vancaester E."/>
            <person name="Stenow R."/>
            <person name="Vandepoele K."/>
            <person name="Ploug H."/>
            <person name="Bruchert V."/>
            <person name="Godhe A."/>
            <person name="Topel M."/>
        </authorList>
    </citation>
    <scope>NUCLEOTIDE SEQUENCE</scope>
    <source>
        <strain evidence="10">R05AC</strain>
    </source>
</reference>
<dbReference type="PANTHER" id="PTHR45665">
    <property type="entry name" value="AQUAPORIN-8"/>
    <property type="match status" value="1"/>
</dbReference>
<evidence type="ECO:0000256" key="3">
    <source>
        <dbReference type="ARBA" id="ARBA00022692"/>
    </source>
</evidence>
<evidence type="ECO:0000256" key="5">
    <source>
        <dbReference type="ARBA" id="ARBA00022989"/>
    </source>
</evidence>
<feature type="transmembrane region" description="Helical" evidence="8">
    <location>
        <begin position="233"/>
        <end position="254"/>
    </location>
</feature>
<dbReference type="Gene3D" id="1.20.1080.10">
    <property type="entry name" value="Glycerol uptake facilitator protein"/>
    <property type="match status" value="1"/>
</dbReference>
<dbReference type="PRINTS" id="PR00783">
    <property type="entry name" value="MINTRINSICP"/>
</dbReference>
<sequence>MIMVLFTLLSSLFKQAYDITPPGLVTCLACAYIGSGRYFAAYRHEFIGTLLMIGFTFSPGKWIGQDALMVAWIAHVCGVVASDKLGGGPHVNPAVTVSMYALGKCSYTEGFVRIMGAMAGGLVAFPLYSVLADNLGLTQLGGPEFSSKGDEDGVAAGFSEFWATTLLMIMIYVLNWELNFGKYHYWIKQTLTALGIRYLIETFPLAGPAINPMLGTTWYIFANGAFPDEIGHYFTYWVCPFAAAVFASCLYAVYAGGDVFGQKLPLGPVKGDAVSSSKKNK</sequence>
<dbReference type="PANTHER" id="PTHR45665:SF9">
    <property type="entry name" value="AQUAPORIN-8"/>
    <property type="match status" value="1"/>
</dbReference>
<organism evidence="10 11">
    <name type="scientific">Skeletonema marinoi</name>
    <dbReference type="NCBI Taxonomy" id="267567"/>
    <lineage>
        <taxon>Eukaryota</taxon>
        <taxon>Sar</taxon>
        <taxon>Stramenopiles</taxon>
        <taxon>Ochrophyta</taxon>
        <taxon>Bacillariophyta</taxon>
        <taxon>Coscinodiscophyceae</taxon>
        <taxon>Thalassiosirophycidae</taxon>
        <taxon>Thalassiosirales</taxon>
        <taxon>Skeletonemataceae</taxon>
        <taxon>Skeletonema</taxon>
        <taxon>Skeletonema marinoi-dohrnii complex</taxon>
    </lineage>
</organism>
<evidence type="ECO:0000256" key="6">
    <source>
        <dbReference type="ARBA" id="ARBA00023136"/>
    </source>
</evidence>
<feature type="signal peptide" evidence="9">
    <location>
        <begin position="1"/>
        <end position="18"/>
    </location>
</feature>
<evidence type="ECO:0000256" key="2">
    <source>
        <dbReference type="ARBA" id="ARBA00022448"/>
    </source>
</evidence>
<comment type="subcellular location">
    <subcellularLocation>
        <location evidence="1">Endomembrane system</location>
        <topology evidence="1">Multi-pass membrane protein</topology>
    </subcellularLocation>
</comment>
<dbReference type="GO" id="GO:0016020">
    <property type="term" value="C:membrane"/>
    <property type="evidence" value="ECO:0007669"/>
    <property type="project" value="InterPro"/>
</dbReference>
<dbReference type="EMBL" id="JATAAI010000006">
    <property type="protein sequence ID" value="KAK1745301.1"/>
    <property type="molecule type" value="Genomic_DNA"/>
</dbReference>
<dbReference type="InterPro" id="IPR034294">
    <property type="entry name" value="Aquaporin_transptr"/>
</dbReference>